<organism evidence="2 3">
    <name type="scientific">Streptomyces pseudovenezuelae</name>
    <dbReference type="NCBI Taxonomy" id="67350"/>
    <lineage>
        <taxon>Bacteria</taxon>
        <taxon>Bacillati</taxon>
        <taxon>Actinomycetota</taxon>
        <taxon>Actinomycetes</taxon>
        <taxon>Kitasatosporales</taxon>
        <taxon>Streptomycetaceae</taxon>
        <taxon>Streptomyces</taxon>
        <taxon>Streptomyces aurantiacus group</taxon>
    </lineage>
</organism>
<dbReference type="Proteomes" id="UP000053039">
    <property type="component" value="Unassembled WGS sequence"/>
</dbReference>
<evidence type="ECO:0000313" key="3">
    <source>
        <dbReference type="Proteomes" id="UP000053039"/>
    </source>
</evidence>
<dbReference type="Gene3D" id="3.30.70.1230">
    <property type="entry name" value="Nucleotide cyclase"/>
    <property type="match status" value="1"/>
</dbReference>
<comment type="caution">
    <text evidence="2">The sequence shown here is derived from an EMBL/GenBank/DDBJ whole genome shotgun (WGS) entry which is preliminary data.</text>
</comment>
<accession>A0A117PQF9</accession>
<gene>
    <name evidence="2" type="ORF">AQI94_23860</name>
</gene>
<name>A0A117PQF9_9ACTN</name>
<dbReference type="SUPFAM" id="SSF55073">
    <property type="entry name" value="Nucleotide cyclase"/>
    <property type="match status" value="1"/>
</dbReference>
<dbReference type="PROSITE" id="PS50125">
    <property type="entry name" value="GUANYLATE_CYCLASE_2"/>
    <property type="match status" value="1"/>
</dbReference>
<evidence type="ECO:0000259" key="1">
    <source>
        <dbReference type="PROSITE" id="PS50125"/>
    </source>
</evidence>
<dbReference type="GO" id="GO:0035556">
    <property type="term" value="P:intracellular signal transduction"/>
    <property type="evidence" value="ECO:0007669"/>
    <property type="project" value="InterPro"/>
</dbReference>
<feature type="domain" description="Guanylate cyclase" evidence="1">
    <location>
        <begin position="17"/>
        <end position="137"/>
    </location>
</feature>
<dbReference type="EMBL" id="LMWM01000027">
    <property type="protein sequence ID" value="KUM86078.1"/>
    <property type="molecule type" value="Genomic_DNA"/>
</dbReference>
<dbReference type="GO" id="GO:0009190">
    <property type="term" value="P:cyclic nucleotide biosynthetic process"/>
    <property type="evidence" value="ECO:0007669"/>
    <property type="project" value="InterPro"/>
</dbReference>
<sequence length="280" mass="30443">MPALPASDAADVPQEHALLVIDMKGYSQIPEMHMAPTRARLDDIVSTLFTQSGISDVSTPEDAVKDRGDGAIYVLHARHAARLVDPFLANLSRALEQHARTRLADEPKLMLRASVHVGPLEPPAHRGDAVNDACRLIDSEPAYQAMAAAVDHGLPLAAVVSDPVFRRAVRAGRTPTLQPHHFLPATARVNGKPEFEEMCWVFVPGLVTAVIKPYLSVKAVEPGQGDRTARQRDANFDARPAERGTSVRLRGRASGNARLIQVGRDYIVGSDRSRPQEPSE</sequence>
<evidence type="ECO:0000313" key="2">
    <source>
        <dbReference type="EMBL" id="KUM86078.1"/>
    </source>
</evidence>
<protein>
    <recommendedName>
        <fullName evidence="1">Guanylate cyclase domain-containing protein</fullName>
    </recommendedName>
</protein>
<dbReference type="AlphaFoldDB" id="A0A117PQF9"/>
<dbReference type="GO" id="GO:0004016">
    <property type="term" value="F:adenylate cyclase activity"/>
    <property type="evidence" value="ECO:0007669"/>
    <property type="project" value="UniProtKB-ARBA"/>
</dbReference>
<proteinExistence type="predicted"/>
<dbReference type="InterPro" id="IPR029787">
    <property type="entry name" value="Nucleotide_cyclase"/>
</dbReference>
<dbReference type="OrthoDB" id="3424167at2"/>
<dbReference type="InterPro" id="IPR001054">
    <property type="entry name" value="A/G_cyclase"/>
</dbReference>
<reference evidence="2 3" key="1">
    <citation type="submission" date="2015-10" db="EMBL/GenBank/DDBJ databases">
        <title>Draft genome sequence of Streptomyces pseudovenezuelae DSM 40212, type strain for the species Streptomyces pseudovenezuelae.</title>
        <authorList>
            <person name="Ruckert C."/>
            <person name="Winkler A."/>
            <person name="Kalinowski J."/>
            <person name="Kampfer P."/>
            <person name="Glaeser S."/>
        </authorList>
    </citation>
    <scope>NUCLEOTIDE SEQUENCE [LARGE SCALE GENOMIC DNA]</scope>
    <source>
        <strain evidence="2 3">DSM 40212</strain>
    </source>
</reference>